<evidence type="ECO:0000259" key="2">
    <source>
        <dbReference type="PROSITE" id="PS50891"/>
    </source>
</evidence>
<dbReference type="Pfam" id="PF03195">
    <property type="entry name" value="LOB"/>
    <property type="match status" value="1"/>
</dbReference>
<dbReference type="PROSITE" id="PS50891">
    <property type="entry name" value="LOB"/>
    <property type="match status" value="1"/>
</dbReference>
<dbReference type="Proteomes" id="UP000813463">
    <property type="component" value="Chromosome 4"/>
</dbReference>
<dbReference type="RefSeq" id="XP_056683067.1">
    <property type="nucleotide sequence ID" value="XM_056827089.1"/>
</dbReference>
<reference evidence="4" key="2">
    <citation type="submission" date="2025-08" db="UniProtKB">
        <authorList>
            <consortium name="RefSeq"/>
        </authorList>
    </citation>
    <scope>IDENTIFICATION</scope>
    <source>
        <tissue evidence="4">Leaf</tissue>
    </source>
</reference>
<evidence type="ECO:0000313" key="3">
    <source>
        <dbReference type="Proteomes" id="UP000813463"/>
    </source>
</evidence>
<dbReference type="GeneID" id="110779323"/>
<protein>
    <submittedName>
        <fullName evidence="4">LOB domain-containing protein 12-like</fullName>
    </submittedName>
</protein>
<keyword evidence="3" id="KW-1185">Reference proteome</keyword>
<dbReference type="InterPro" id="IPR004883">
    <property type="entry name" value="LOB"/>
</dbReference>
<proteinExistence type="inferred from homology"/>
<accession>A0ABM3QI78</accession>
<reference evidence="3" key="1">
    <citation type="journal article" date="2021" name="Nat. Commun.">
        <title>Genomic analyses provide insights into spinach domestication and the genetic basis of agronomic traits.</title>
        <authorList>
            <person name="Cai X."/>
            <person name="Sun X."/>
            <person name="Xu C."/>
            <person name="Sun H."/>
            <person name="Wang X."/>
            <person name="Ge C."/>
            <person name="Zhang Z."/>
            <person name="Wang Q."/>
            <person name="Fei Z."/>
            <person name="Jiao C."/>
            <person name="Wang Q."/>
        </authorList>
    </citation>
    <scope>NUCLEOTIDE SEQUENCE [LARGE SCALE GENOMIC DNA]</scope>
    <source>
        <strain evidence="3">cv. Varoflay</strain>
    </source>
</reference>
<comment type="similarity">
    <text evidence="1">Belongs to the LOB domain-containing protein family.</text>
</comment>
<feature type="domain" description="LOB" evidence="2">
    <location>
        <begin position="10"/>
        <end position="111"/>
    </location>
</feature>
<gene>
    <name evidence="4" type="primary">LOC110779323</name>
</gene>
<organism evidence="3 4">
    <name type="scientific">Spinacia oleracea</name>
    <name type="common">Spinach</name>
    <dbReference type="NCBI Taxonomy" id="3562"/>
    <lineage>
        <taxon>Eukaryota</taxon>
        <taxon>Viridiplantae</taxon>
        <taxon>Streptophyta</taxon>
        <taxon>Embryophyta</taxon>
        <taxon>Tracheophyta</taxon>
        <taxon>Spermatophyta</taxon>
        <taxon>Magnoliopsida</taxon>
        <taxon>eudicotyledons</taxon>
        <taxon>Gunneridae</taxon>
        <taxon>Pentapetalae</taxon>
        <taxon>Caryophyllales</taxon>
        <taxon>Chenopodiaceae</taxon>
        <taxon>Chenopodioideae</taxon>
        <taxon>Anserineae</taxon>
        <taxon>Spinacia</taxon>
    </lineage>
</organism>
<evidence type="ECO:0000313" key="4">
    <source>
        <dbReference type="RefSeq" id="XP_056683067.1"/>
    </source>
</evidence>
<sequence length="282" mass="31872">MMTIKGGTSQACAACKYQRRKCAPNCALAPYFPADKPKTFQNAHRLFGVCNIMKILKQLSDDQKDEAMQSIIFESDMRKKFPVLGCSYIIYNLNEQLKQAQKELHDVNSWLAMLQAKEQHCHGPDGPVIPLHFLPGPAGPANVDHMYNKDDVVGFVEDVKPFWLQQQQHGNSSSNYVNSEVKQSMIQQGSNYYVNSEVKRSMIPQGLFMPFQQEIDEVSHDYDDDDDMPFDTIADDRQSYVESKDACESSAESTLKDTMETTVSQKHELKSAAAYFSLTSVN</sequence>
<evidence type="ECO:0000256" key="1">
    <source>
        <dbReference type="ARBA" id="ARBA00005474"/>
    </source>
</evidence>
<dbReference type="PANTHER" id="PTHR31301:SF21">
    <property type="entry name" value="LOB DOMAIN-CONTAINING PROTEIN 27-RELATED"/>
    <property type="match status" value="1"/>
</dbReference>
<name>A0ABM3QI78_SPIOL</name>
<dbReference type="PANTHER" id="PTHR31301">
    <property type="entry name" value="LOB DOMAIN-CONTAINING PROTEIN 4-RELATED"/>
    <property type="match status" value="1"/>
</dbReference>